<feature type="transmembrane region" description="Helical" evidence="1">
    <location>
        <begin position="47"/>
        <end position="69"/>
    </location>
</feature>
<keyword evidence="3" id="KW-1185">Reference proteome</keyword>
<dbReference type="Proteomes" id="UP000054516">
    <property type="component" value="Unassembled WGS sequence"/>
</dbReference>
<feature type="transmembrane region" description="Helical" evidence="1">
    <location>
        <begin position="137"/>
        <end position="160"/>
    </location>
</feature>
<keyword evidence="1" id="KW-0472">Membrane</keyword>
<dbReference type="EMBL" id="DF977469">
    <property type="protein sequence ID" value="GAW26214.1"/>
    <property type="molecule type" value="Genomic_DNA"/>
</dbReference>
<evidence type="ECO:0000313" key="3">
    <source>
        <dbReference type="Proteomes" id="UP000054516"/>
    </source>
</evidence>
<gene>
    <name evidence="2" type="ORF">SAMD00023353_2401190</name>
</gene>
<protein>
    <submittedName>
        <fullName evidence="2">Uncharacterized protein</fullName>
    </submittedName>
</protein>
<keyword evidence="1" id="KW-1133">Transmembrane helix</keyword>
<proteinExistence type="predicted"/>
<reference evidence="2" key="1">
    <citation type="submission" date="2016-03" db="EMBL/GenBank/DDBJ databases">
        <title>Draft genome sequence of Rosellinia necatrix.</title>
        <authorList>
            <person name="Kanematsu S."/>
        </authorList>
    </citation>
    <scope>NUCLEOTIDE SEQUENCE [LARGE SCALE GENOMIC DNA]</scope>
    <source>
        <strain evidence="2">W97</strain>
    </source>
</reference>
<dbReference type="OrthoDB" id="4697861at2759"/>
<sequence length="385" mass="42770">MPDPTDAAYVAFAFLVFMTVVGAWFTYRLFRHGRFYSAAIYNHSLKIYYYLAAVAFLFSYFTIGFTFLILTATYGHTWADWSWRWSIGGALLDSLCAIKATKESTKCTRAVYFQVPIALLETLVVVIAPAIPRALIVQYLTFAAIILHALWTALSAWFWIPSRKRKIRLGASAGQAISALFCLCTVIVYAEELGKSEPSFWRIRSSQPRAGSSLAAQPSQQYKIVFFGKCPERLDSLLIVLHQPIVRVEVGGVSLYDHPLWSDTAVASVPPGMSLHSDEKEGYIRAVIKSASAVVLVCNLCSPETLKYIEDLKGFPSGQPGLLVARRSRGEALLISEQRARDLAIQRGWDFATEEDIESSFKNIVDKARSGPLGISTIGPSRFIV</sequence>
<feature type="transmembrane region" description="Helical" evidence="1">
    <location>
        <begin position="110"/>
        <end position="131"/>
    </location>
</feature>
<feature type="transmembrane region" description="Helical" evidence="1">
    <location>
        <begin position="81"/>
        <end position="98"/>
    </location>
</feature>
<organism evidence="2">
    <name type="scientific">Rosellinia necatrix</name>
    <name type="common">White root-rot fungus</name>
    <dbReference type="NCBI Taxonomy" id="77044"/>
    <lineage>
        <taxon>Eukaryota</taxon>
        <taxon>Fungi</taxon>
        <taxon>Dikarya</taxon>
        <taxon>Ascomycota</taxon>
        <taxon>Pezizomycotina</taxon>
        <taxon>Sordariomycetes</taxon>
        <taxon>Xylariomycetidae</taxon>
        <taxon>Xylariales</taxon>
        <taxon>Xylariaceae</taxon>
        <taxon>Rosellinia</taxon>
    </lineage>
</organism>
<dbReference type="AlphaFoldDB" id="A0A1S8A7Y4"/>
<evidence type="ECO:0000313" key="2">
    <source>
        <dbReference type="EMBL" id="GAW26214.1"/>
    </source>
</evidence>
<name>A0A1S8A7Y4_ROSNE</name>
<accession>A0A1S8A7Y4</accession>
<evidence type="ECO:0000256" key="1">
    <source>
        <dbReference type="SAM" id="Phobius"/>
    </source>
</evidence>
<feature type="transmembrane region" description="Helical" evidence="1">
    <location>
        <begin position="6"/>
        <end position="27"/>
    </location>
</feature>
<feature type="transmembrane region" description="Helical" evidence="1">
    <location>
        <begin position="172"/>
        <end position="190"/>
    </location>
</feature>
<keyword evidence="1" id="KW-0812">Transmembrane</keyword>